<protein>
    <recommendedName>
        <fullName evidence="4">DUF4179 domain-containing protein</fullName>
    </recommendedName>
</protein>
<keyword evidence="1" id="KW-0472">Membrane</keyword>
<dbReference type="AlphaFoldDB" id="A0A1I0FRH6"/>
<keyword evidence="1" id="KW-0812">Transmembrane</keyword>
<evidence type="ECO:0008006" key="4">
    <source>
        <dbReference type="Google" id="ProtNLM"/>
    </source>
</evidence>
<organism evidence="2 3">
    <name type="scientific">Natronincola peptidivorans</name>
    <dbReference type="NCBI Taxonomy" id="426128"/>
    <lineage>
        <taxon>Bacteria</taxon>
        <taxon>Bacillati</taxon>
        <taxon>Bacillota</taxon>
        <taxon>Clostridia</taxon>
        <taxon>Peptostreptococcales</taxon>
        <taxon>Natronincolaceae</taxon>
        <taxon>Natronincola</taxon>
    </lineage>
</organism>
<dbReference type="EMBL" id="FOHU01000016">
    <property type="protein sequence ID" value="SET61016.1"/>
    <property type="molecule type" value="Genomic_DNA"/>
</dbReference>
<evidence type="ECO:0000313" key="2">
    <source>
        <dbReference type="EMBL" id="SET61016.1"/>
    </source>
</evidence>
<dbReference type="STRING" id="426128.SAMN05660297_02913"/>
<keyword evidence="3" id="KW-1185">Reference proteome</keyword>
<dbReference type="OrthoDB" id="2200485at2"/>
<sequence length="448" mass="50447">MKYDSDERIIQNALNSIHTPQHDIMANIKSEIQPSKSSMNYKKVVTITLAAVFCFMLSIGVAATNIPAVNNILYVISPEIASMLQPINATSEDQGIRMEVIGAINDDEMAVVYVTMQDLTGDRIDESLDLYDYSIRGARAFTHEVVDYDKESNIATIRIQGNGGKELNGKRVQFSIASFLSHKEWFDAVDTSINPLEVKNVTIAKTIPFNLDGAGGGGMLLPELKEQGIKTINLLKTDEMERFLPGIDFMHISNIGYIDGRLHIQTKWREDSIDDHGFFYLVDALGNRLETDNSNLYFDIDRRGKTKFGRRYVEYIYDVENLDLDGVQLKGYFVTNGKYVKGNWRTSFVMESVVEEKKAESFIEFDTWTANYISVSPLGVTIAGIAEEINLDNITIEVYMLDGSIKTFDSVVACRENKEARIKFITTMPLEVSEVDYVTVNGKVVVFK</sequence>
<dbReference type="RefSeq" id="WP_090445669.1">
    <property type="nucleotide sequence ID" value="NZ_FOHU01000016.1"/>
</dbReference>
<accession>A0A1I0FRH6</accession>
<evidence type="ECO:0000256" key="1">
    <source>
        <dbReference type="SAM" id="Phobius"/>
    </source>
</evidence>
<reference evidence="2 3" key="1">
    <citation type="submission" date="2016-10" db="EMBL/GenBank/DDBJ databases">
        <authorList>
            <person name="de Groot N.N."/>
        </authorList>
    </citation>
    <scope>NUCLEOTIDE SEQUENCE [LARGE SCALE GENOMIC DNA]</scope>
    <source>
        <strain evidence="2 3">DSM 18979</strain>
    </source>
</reference>
<name>A0A1I0FRH6_9FIRM</name>
<feature type="transmembrane region" description="Helical" evidence="1">
    <location>
        <begin position="44"/>
        <end position="63"/>
    </location>
</feature>
<keyword evidence="1" id="KW-1133">Transmembrane helix</keyword>
<evidence type="ECO:0000313" key="3">
    <source>
        <dbReference type="Proteomes" id="UP000199568"/>
    </source>
</evidence>
<dbReference type="Proteomes" id="UP000199568">
    <property type="component" value="Unassembled WGS sequence"/>
</dbReference>
<proteinExistence type="predicted"/>
<gene>
    <name evidence="2" type="ORF">SAMN05660297_02913</name>
</gene>